<dbReference type="Proteomes" id="UP001642360">
    <property type="component" value="Unassembled WGS sequence"/>
</dbReference>
<keyword evidence="1" id="KW-0479">Metal-binding</keyword>
<proteinExistence type="predicted"/>
<feature type="compositionally biased region" description="Low complexity" evidence="5">
    <location>
        <begin position="209"/>
        <end position="229"/>
    </location>
</feature>
<evidence type="ECO:0000256" key="3">
    <source>
        <dbReference type="ARBA" id="ARBA00022833"/>
    </source>
</evidence>
<gene>
    <name evidence="7" type="ORF">ILEXP_LOCUS38116</name>
</gene>
<evidence type="ECO:0000313" key="7">
    <source>
        <dbReference type="EMBL" id="CAK9168706.1"/>
    </source>
</evidence>
<name>A0ABC8TLJ1_9AQUA</name>
<accession>A0ABC8TLJ1</accession>
<dbReference type="SMART" id="SM00336">
    <property type="entry name" value="BBOX"/>
    <property type="match status" value="1"/>
</dbReference>
<feature type="region of interest" description="Disordered" evidence="5">
    <location>
        <begin position="95"/>
        <end position="176"/>
    </location>
</feature>
<evidence type="ECO:0000313" key="8">
    <source>
        <dbReference type="Proteomes" id="UP001642360"/>
    </source>
</evidence>
<evidence type="ECO:0000256" key="5">
    <source>
        <dbReference type="SAM" id="MobiDB-lite"/>
    </source>
</evidence>
<dbReference type="Pfam" id="PF00643">
    <property type="entry name" value="zf-B_box"/>
    <property type="match status" value="1"/>
</dbReference>
<reference evidence="7 8" key="1">
    <citation type="submission" date="2024-02" db="EMBL/GenBank/DDBJ databases">
        <authorList>
            <person name="Vignale AGUSTIN F."/>
            <person name="Sosa J E."/>
            <person name="Modenutti C."/>
        </authorList>
    </citation>
    <scope>NUCLEOTIDE SEQUENCE [LARGE SCALE GENOMIC DNA]</scope>
</reference>
<dbReference type="CDD" id="cd19821">
    <property type="entry name" value="Bbox1_BBX-like"/>
    <property type="match status" value="1"/>
</dbReference>
<protein>
    <recommendedName>
        <fullName evidence="6">B box-type domain-containing protein</fullName>
    </recommendedName>
</protein>
<evidence type="ECO:0000259" key="6">
    <source>
        <dbReference type="PROSITE" id="PS50119"/>
    </source>
</evidence>
<keyword evidence="3" id="KW-0862">Zinc</keyword>
<keyword evidence="8" id="KW-1185">Reference proteome</keyword>
<comment type="caution">
    <text evidence="7">The sequence shown here is derived from an EMBL/GenBank/DDBJ whole genome shotgun (WGS) entry which is preliminary data.</text>
</comment>
<evidence type="ECO:0000256" key="2">
    <source>
        <dbReference type="ARBA" id="ARBA00022771"/>
    </source>
</evidence>
<dbReference type="GO" id="GO:0008270">
    <property type="term" value="F:zinc ion binding"/>
    <property type="evidence" value="ECO:0007669"/>
    <property type="project" value="UniProtKB-KW"/>
</dbReference>
<feature type="compositionally biased region" description="Basic and acidic residues" evidence="5">
    <location>
        <begin position="95"/>
        <end position="109"/>
    </location>
</feature>
<dbReference type="InterPro" id="IPR049808">
    <property type="entry name" value="CONSTANS-like_Bbox1"/>
</dbReference>
<evidence type="ECO:0000256" key="1">
    <source>
        <dbReference type="ARBA" id="ARBA00022723"/>
    </source>
</evidence>
<dbReference type="AlphaFoldDB" id="A0ABC8TLJ1"/>
<feature type="region of interest" description="Disordered" evidence="5">
    <location>
        <begin position="190"/>
        <end position="235"/>
    </location>
</feature>
<dbReference type="PANTHER" id="PTHR31717:SF60">
    <property type="entry name" value="B-BOX TYPE ZINC FINGER FAMILY PROTEIN"/>
    <property type="match status" value="1"/>
</dbReference>
<dbReference type="PROSITE" id="PS50119">
    <property type="entry name" value="ZF_BBOX"/>
    <property type="match status" value="1"/>
</dbReference>
<organism evidence="7 8">
    <name type="scientific">Ilex paraguariensis</name>
    <name type="common">yerba mate</name>
    <dbReference type="NCBI Taxonomy" id="185542"/>
    <lineage>
        <taxon>Eukaryota</taxon>
        <taxon>Viridiplantae</taxon>
        <taxon>Streptophyta</taxon>
        <taxon>Embryophyta</taxon>
        <taxon>Tracheophyta</taxon>
        <taxon>Spermatophyta</taxon>
        <taxon>Magnoliopsida</taxon>
        <taxon>eudicotyledons</taxon>
        <taxon>Gunneridae</taxon>
        <taxon>Pentapetalae</taxon>
        <taxon>asterids</taxon>
        <taxon>campanulids</taxon>
        <taxon>Aquifoliales</taxon>
        <taxon>Aquifoliaceae</taxon>
        <taxon>Ilex</taxon>
    </lineage>
</organism>
<dbReference type="InterPro" id="IPR000315">
    <property type="entry name" value="Znf_B-box"/>
</dbReference>
<evidence type="ECO:0000256" key="4">
    <source>
        <dbReference type="PROSITE-ProRule" id="PRU00024"/>
    </source>
</evidence>
<dbReference type="EMBL" id="CAUOFW020005141">
    <property type="protein sequence ID" value="CAK9168706.1"/>
    <property type="molecule type" value="Genomic_DNA"/>
</dbReference>
<keyword evidence="2 4" id="KW-0863">Zinc-finger</keyword>
<feature type="domain" description="B box-type" evidence="6">
    <location>
        <begin position="16"/>
        <end position="62"/>
    </location>
</feature>
<feature type="compositionally biased region" description="Acidic residues" evidence="5">
    <location>
        <begin position="117"/>
        <end position="147"/>
    </location>
</feature>
<dbReference type="PANTHER" id="PTHR31717">
    <property type="entry name" value="ZINC FINGER PROTEIN CONSTANS-LIKE 10"/>
    <property type="match status" value="1"/>
</dbReference>
<sequence>MVSCFRERKFVTALGMAGKSCELCKAPARMYCESDQASLCWDCDAKVHSANFLVARHSRSLLCHACQSPTPWNASGPKIGSAVSVCDSCVDNSDEMKGRHRESTDERQVENPLINAEGDEYDDEYGSGGDDEEEELGGDDDEDEDGDNQVVPWSSTPPPPSASSSDYEESNNSDGVVSLKRGCENVADLLSDDDDDLGCSSSQRNSHTAPSSSAALPAAASADGENNAALVDSWSSTRPLKIRKLESARLNRVHDGRTGWKPAAIMESLRRFNGQGMNPICGDLRSPMAE</sequence>